<evidence type="ECO:0000313" key="2">
    <source>
        <dbReference type="EMBL" id="RSH79279.1"/>
    </source>
</evidence>
<dbReference type="EMBL" id="RSCE01000010">
    <property type="protein sequence ID" value="RSH79279.1"/>
    <property type="molecule type" value="Genomic_DNA"/>
</dbReference>
<feature type="region of interest" description="Disordered" evidence="1">
    <location>
        <begin position="1"/>
        <end position="82"/>
    </location>
</feature>
<feature type="compositionally biased region" description="Basic and acidic residues" evidence="1">
    <location>
        <begin position="35"/>
        <end position="44"/>
    </location>
</feature>
<proteinExistence type="predicted"/>
<gene>
    <name evidence="2" type="ORF">EHS24_001319</name>
</gene>
<feature type="region of interest" description="Disordered" evidence="1">
    <location>
        <begin position="99"/>
        <end position="124"/>
    </location>
</feature>
<sequence>MSESNQPKNDPGGLAVGGDLIHSSPANALDPLNLKPEELARDTTKPLARGLHFDSDDERESDWHSPDNSDSESEWDVNEYPDDTDDEAELELYADHLGLDDGEGVDEEEDDDCSINGGSDDGEDVATLKAGTANVEKKHWYDALDMNSEECIGPQLPADAYAGIEKLDPPSYTNTARFIGAFNKGFNTITSRDTLPFWEREATPQTKGAWYARLAPGWEAQYCKLFDNDTLANLERLYDLPNVDVIKETQPGAYLILVKDKTSGEIHMYGGSGSSMPVFLLRTGAMKSVGGLAAPKSSHVSNFNSNTGR</sequence>
<dbReference type="GeneID" id="39585862"/>
<dbReference type="AlphaFoldDB" id="A0A427XK64"/>
<evidence type="ECO:0000313" key="3">
    <source>
        <dbReference type="Proteomes" id="UP000279236"/>
    </source>
</evidence>
<organism evidence="2 3">
    <name type="scientific">Apiotrichum porosum</name>
    <dbReference type="NCBI Taxonomy" id="105984"/>
    <lineage>
        <taxon>Eukaryota</taxon>
        <taxon>Fungi</taxon>
        <taxon>Dikarya</taxon>
        <taxon>Basidiomycota</taxon>
        <taxon>Agaricomycotina</taxon>
        <taxon>Tremellomycetes</taxon>
        <taxon>Trichosporonales</taxon>
        <taxon>Trichosporonaceae</taxon>
        <taxon>Apiotrichum</taxon>
    </lineage>
</organism>
<evidence type="ECO:0000256" key="1">
    <source>
        <dbReference type="SAM" id="MobiDB-lite"/>
    </source>
</evidence>
<accession>A0A427XK64</accession>
<protein>
    <submittedName>
        <fullName evidence="2">Uncharacterized protein</fullName>
    </submittedName>
</protein>
<feature type="compositionally biased region" description="Acidic residues" evidence="1">
    <location>
        <begin position="100"/>
        <end position="113"/>
    </location>
</feature>
<dbReference type="RefSeq" id="XP_028474426.1">
    <property type="nucleotide sequence ID" value="XM_028617119.1"/>
</dbReference>
<dbReference type="Proteomes" id="UP000279236">
    <property type="component" value="Unassembled WGS sequence"/>
</dbReference>
<keyword evidence="3" id="KW-1185">Reference proteome</keyword>
<feature type="compositionally biased region" description="Acidic residues" evidence="1">
    <location>
        <begin position="69"/>
        <end position="82"/>
    </location>
</feature>
<name>A0A427XK64_9TREE</name>
<reference evidence="2 3" key="1">
    <citation type="submission" date="2018-11" db="EMBL/GenBank/DDBJ databases">
        <title>Genome sequence of Apiotrichum porosum DSM 27194.</title>
        <authorList>
            <person name="Aliyu H."/>
            <person name="Gorte O."/>
            <person name="Ochsenreither K."/>
        </authorList>
    </citation>
    <scope>NUCLEOTIDE SEQUENCE [LARGE SCALE GENOMIC DNA]</scope>
    <source>
        <strain evidence="2 3">DSM 27194</strain>
    </source>
</reference>
<comment type="caution">
    <text evidence="2">The sequence shown here is derived from an EMBL/GenBank/DDBJ whole genome shotgun (WGS) entry which is preliminary data.</text>
</comment>